<evidence type="ECO:0000259" key="8">
    <source>
        <dbReference type="Pfam" id="PF02687"/>
    </source>
</evidence>
<evidence type="ECO:0000256" key="5">
    <source>
        <dbReference type="ARBA" id="ARBA00022989"/>
    </source>
</evidence>
<keyword evidence="3" id="KW-1003">Cell membrane</keyword>
<feature type="domain" description="MacB-like periplasmic core" evidence="9">
    <location>
        <begin position="28"/>
        <end position="269"/>
    </location>
</feature>
<evidence type="ECO:0000256" key="7">
    <source>
        <dbReference type="SAM" id="Phobius"/>
    </source>
</evidence>
<dbReference type="InterPro" id="IPR051447">
    <property type="entry name" value="Lipoprotein-release_system"/>
</dbReference>
<reference evidence="10 11" key="1">
    <citation type="submission" date="2009-08" db="EMBL/GenBank/DDBJ databases">
        <authorList>
            <person name="Muzny D."/>
            <person name="Qin X."/>
            <person name="Deng J."/>
            <person name="Jiang H."/>
            <person name="Liu Y."/>
            <person name="Qu J."/>
            <person name="Song X.-Z."/>
            <person name="Zhang L."/>
            <person name="Thornton R."/>
            <person name="Coyle M."/>
            <person name="Francisco L."/>
            <person name="Jackson L."/>
            <person name="Javaid M."/>
            <person name="Korchina V."/>
            <person name="Kovar C."/>
            <person name="Mata R."/>
            <person name="Mathew T."/>
            <person name="Ngo R."/>
            <person name="Nguyen L."/>
            <person name="Nguyen N."/>
            <person name="Okwuonu G."/>
            <person name="Ongeri F."/>
            <person name="Pham C."/>
            <person name="Simmons D."/>
            <person name="Wilczek-Boney K."/>
            <person name="Hale W."/>
            <person name="Jakkamsetti A."/>
            <person name="Pham P."/>
            <person name="Ruth R."/>
            <person name="San Lucas F."/>
            <person name="Warren J."/>
            <person name="Zhang J."/>
            <person name="Zhao Z."/>
            <person name="Zhou C."/>
            <person name="Zhu D."/>
            <person name="Lee S."/>
            <person name="Bess C."/>
            <person name="Blankenburg K."/>
            <person name="Forbes L."/>
            <person name="Fu Q."/>
            <person name="Gubbala S."/>
            <person name="Hirani K."/>
            <person name="Jayaseelan J.C."/>
            <person name="Lara F."/>
            <person name="Munidasa M."/>
            <person name="Palculict T."/>
            <person name="Patil S."/>
            <person name="Pu L.-L."/>
            <person name="Saada N."/>
            <person name="Tang L."/>
            <person name="Weissenberger G."/>
            <person name="Zhu Y."/>
            <person name="Hemphill L."/>
            <person name="Shang Y."/>
            <person name="Youmans B."/>
            <person name="Ayvaz T."/>
            <person name="Ross M."/>
            <person name="Santibanez J."/>
            <person name="Aqrawi P."/>
            <person name="Gross S."/>
            <person name="Joshi V."/>
            <person name="Fowler G."/>
            <person name="Nazareth L."/>
            <person name="Reid J."/>
            <person name="Worley K."/>
            <person name="Petrosino J."/>
            <person name="Highlander S."/>
            <person name="Gibbs R."/>
        </authorList>
    </citation>
    <scope>NUCLEOTIDE SEQUENCE [LARGE SCALE GENOMIC DNA]</scope>
    <source>
        <strain evidence="10 11">ATCC 49175</strain>
    </source>
</reference>
<dbReference type="Proteomes" id="UP000005926">
    <property type="component" value="Unassembled WGS sequence"/>
</dbReference>
<dbReference type="GO" id="GO:0044874">
    <property type="term" value="P:lipoprotein localization to outer membrane"/>
    <property type="evidence" value="ECO:0007669"/>
    <property type="project" value="TreeGrafter"/>
</dbReference>
<sequence length="458" mass="49921">MRIIQNAWAYVTRKKFKSFIIFFILFSMATVALSSLSVKHATDTAAKETFKSINSSFSMQIDRRHNQGTARGGGNLKGKDIKAIEGIEGVQKAIKRMEVVADLVDQELIPAQGVKLDANRVKRFGKAAMVTGINDSSMDERFAAQTFTLTSGRHITDSDTNVAMVHEDFAKKNNLKVGDKIKLKSNIYDADNEKKANNETEVTIVGTFSGKNKGRVTAPQELYENTILTDLKTSRLMYGFSEEDGTYLDATFLVSGEYDIDKVMEQAKKLGINWKAYTLVKSSQNYPTLQKSINLVYGLTNKLFIGSLIFSAIILVLILFLWTNSRRKEIGIRLALGMTKKTIITQMLCEVGMVSIASFGAAFLAGGPVSEWVGKLILGQVNSSLGTQLANEAKSANLGGGAAVDGFNKTLTELSVTVSNMDKGIVIGLGLVVIVIAVLLASALILQKSPKSLLQDTE</sequence>
<feature type="domain" description="ABC3 transporter permease C-terminal" evidence="8">
    <location>
        <begin position="304"/>
        <end position="450"/>
    </location>
</feature>
<evidence type="ECO:0000256" key="3">
    <source>
        <dbReference type="ARBA" id="ARBA00022475"/>
    </source>
</evidence>
<evidence type="ECO:0000313" key="11">
    <source>
        <dbReference type="Proteomes" id="UP000005926"/>
    </source>
</evidence>
<evidence type="ECO:0000259" key="9">
    <source>
        <dbReference type="Pfam" id="PF12704"/>
    </source>
</evidence>
<feature type="transmembrane region" description="Helical" evidence="7">
    <location>
        <begin position="343"/>
        <end position="365"/>
    </location>
</feature>
<feature type="transmembrane region" description="Helical" evidence="7">
    <location>
        <begin position="425"/>
        <end position="446"/>
    </location>
</feature>
<dbReference type="GeneID" id="78411695"/>
<organism evidence="10 11">
    <name type="scientific">Granulicatella adiacens ATCC 49175</name>
    <dbReference type="NCBI Taxonomy" id="638301"/>
    <lineage>
        <taxon>Bacteria</taxon>
        <taxon>Bacillati</taxon>
        <taxon>Bacillota</taxon>
        <taxon>Bacilli</taxon>
        <taxon>Lactobacillales</taxon>
        <taxon>Carnobacteriaceae</taxon>
        <taxon>Granulicatella</taxon>
    </lineage>
</organism>
<evidence type="ECO:0000256" key="4">
    <source>
        <dbReference type="ARBA" id="ARBA00022692"/>
    </source>
</evidence>
<comment type="subcellular location">
    <subcellularLocation>
        <location evidence="1">Cell membrane</location>
        <topology evidence="1">Multi-pass membrane protein</topology>
    </subcellularLocation>
</comment>
<evidence type="ECO:0000313" key="10">
    <source>
        <dbReference type="EMBL" id="EEW38263.1"/>
    </source>
</evidence>
<dbReference type="HOGENOM" id="CLU_039499_2_0_9"/>
<dbReference type="Pfam" id="PF12704">
    <property type="entry name" value="MacB_PCD"/>
    <property type="match status" value="1"/>
</dbReference>
<comment type="similarity">
    <text evidence="2">Belongs to the ABC-4 integral membrane protein family. LolC/E subfamily.</text>
</comment>
<comment type="caution">
    <text evidence="10">The sequence shown here is derived from an EMBL/GenBank/DDBJ whole genome shotgun (WGS) entry which is preliminary data.</text>
</comment>
<evidence type="ECO:0000256" key="6">
    <source>
        <dbReference type="ARBA" id="ARBA00023136"/>
    </source>
</evidence>
<protein>
    <submittedName>
        <fullName evidence="10">Efflux ABC transporter, permease protein</fullName>
    </submittedName>
</protein>
<dbReference type="InterPro" id="IPR003838">
    <property type="entry name" value="ABC3_permease_C"/>
</dbReference>
<dbReference type="EMBL" id="ACKZ01000003">
    <property type="protein sequence ID" value="EEW38263.1"/>
    <property type="molecule type" value="Genomic_DNA"/>
</dbReference>
<evidence type="ECO:0000256" key="1">
    <source>
        <dbReference type="ARBA" id="ARBA00004651"/>
    </source>
</evidence>
<keyword evidence="5 7" id="KW-1133">Transmembrane helix</keyword>
<keyword evidence="6 7" id="KW-0472">Membrane</keyword>
<keyword evidence="4 7" id="KW-0812">Transmembrane</keyword>
<dbReference type="InterPro" id="IPR025857">
    <property type="entry name" value="MacB_PCD"/>
</dbReference>
<feature type="transmembrane region" description="Helical" evidence="7">
    <location>
        <begin position="303"/>
        <end position="322"/>
    </location>
</feature>
<accession>C8NDP0</accession>
<evidence type="ECO:0000256" key="2">
    <source>
        <dbReference type="ARBA" id="ARBA00005236"/>
    </source>
</evidence>
<dbReference type="PANTHER" id="PTHR30489">
    <property type="entry name" value="LIPOPROTEIN-RELEASING SYSTEM TRANSMEMBRANE PROTEIN LOLE"/>
    <property type="match status" value="1"/>
</dbReference>
<name>C8NDP0_9LACT</name>
<dbReference type="GO" id="GO:0098797">
    <property type="term" value="C:plasma membrane protein complex"/>
    <property type="evidence" value="ECO:0007669"/>
    <property type="project" value="TreeGrafter"/>
</dbReference>
<dbReference type="AlphaFoldDB" id="C8NDP0"/>
<keyword evidence="11" id="KW-1185">Reference proteome</keyword>
<dbReference type="Pfam" id="PF02687">
    <property type="entry name" value="FtsX"/>
    <property type="match status" value="1"/>
</dbReference>
<dbReference type="STRING" id="638301.HMPREF0444_0035"/>
<dbReference type="eggNOG" id="COG0577">
    <property type="taxonomic scope" value="Bacteria"/>
</dbReference>
<dbReference type="RefSeq" id="WP_005604907.1">
    <property type="nucleotide sequence ID" value="NZ_CP102283.1"/>
</dbReference>
<dbReference type="PANTHER" id="PTHR30489:SF0">
    <property type="entry name" value="LIPOPROTEIN-RELEASING SYSTEM TRANSMEMBRANE PROTEIN LOLE"/>
    <property type="match status" value="1"/>
</dbReference>
<gene>
    <name evidence="10" type="ORF">HMPREF0444_0035</name>
</gene>
<proteinExistence type="inferred from homology"/>